<dbReference type="AlphaFoldDB" id="A0A7S0MS71"/>
<gene>
    <name evidence="2" type="ORF">POBO1169_LOCUS1036</name>
</gene>
<protein>
    <recommendedName>
        <fullName evidence="1">Sorting nexin/Vps5-like C-terminal domain-containing protein</fullName>
    </recommendedName>
</protein>
<name>A0A7S0MS71_9CHLO</name>
<dbReference type="Pfam" id="PF09325">
    <property type="entry name" value="Vps5"/>
    <property type="match status" value="1"/>
</dbReference>
<feature type="domain" description="Sorting nexin/Vps5-like C-terminal" evidence="1">
    <location>
        <begin position="59"/>
        <end position="191"/>
    </location>
</feature>
<organism evidence="2">
    <name type="scientific">Pyramimonas obovata</name>
    <dbReference type="NCBI Taxonomy" id="1411642"/>
    <lineage>
        <taxon>Eukaryota</taxon>
        <taxon>Viridiplantae</taxon>
        <taxon>Chlorophyta</taxon>
        <taxon>Pyramimonadophyceae</taxon>
        <taxon>Pyramimonadales</taxon>
        <taxon>Pyramimonadaceae</taxon>
        <taxon>Pyramimonas</taxon>
        <taxon>Pyramimonas incertae sedis</taxon>
    </lineage>
</organism>
<reference evidence="2" key="1">
    <citation type="submission" date="2021-01" db="EMBL/GenBank/DDBJ databases">
        <authorList>
            <person name="Corre E."/>
            <person name="Pelletier E."/>
            <person name="Niang G."/>
            <person name="Scheremetjew M."/>
            <person name="Finn R."/>
            <person name="Kale V."/>
            <person name="Holt S."/>
            <person name="Cochrane G."/>
            <person name="Meng A."/>
            <person name="Brown T."/>
            <person name="Cohen L."/>
        </authorList>
    </citation>
    <scope>NUCLEOTIDE SEQUENCE</scope>
    <source>
        <strain evidence="2">CCMP722</strain>
    </source>
</reference>
<dbReference type="InterPro" id="IPR015404">
    <property type="entry name" value="Vps5_C"/>
</dbReference>
<dbReference type="EMBL" id="HBFA01002081">
    <property type="protein sequence ID" value="CAD8649401.1"/>
    <property type="molecule type" value="Transcribed_RNA"/>
</dbReference>
<evidence type="ECO:0000259" key="1">
    <source>
        <dbReference type="Pfam" id="PF09325"/>
    </source>
</evidence>
<dbReference type="Gene3D" id="1.20.1270.60">
    <property type="entry name" value="Arfaptin homology (AH) domain/BAR domain"/>
    <property type="match status" value="1"/>
</dbReference>
<dbReference type="PANTHER" id="PTHR10555:SF170">
    <property type="entry name" value="FI18122P1"/>
    <property type="match status" value="1"/>
</dbReference>
<sequence length="237" mass="25167">MGSLWGEFGHVACKVGAAEGDGVASLQLNSAERLDEAFSTIGNATASLATQEAKVGEMMQVLLDALKYYLELLGEIKKTFEVRADALIEYQSACSKYEEQEAKFSGSVASQASDGGTIPASEAAAGEMSVAGAAGHRDECKRRYELICSRMKAELARVYVEQTEALNSALHRFVTMQAQHSAYTAAAWDKVIPGCGTIQLLPGVTPVNPDDASLATDDLSSIMHKGLNAMGLTKNPI</sequence>
<dbReference type="GO" id="GO:0005768">
    <property type="term" value="C:endosome"/>
    <property type="evidence" value="ECO:0007669"/>
    <property type="project" value="TreeGrafter"/>
</dbReference>
<evidence type="ECO:0000313" key="2">
    <source>
        <dbReference type="EMBL" id="CAD8649401.1"/>
    </source>
</evidence>
<dbReference type="PANTHER" id="PTHR10555">
    <property type="entry name" value="SORTING NEXIN"/>
    <property type="match status" value="1"/>
</dbReference>
<accession>A0A7S0MS71</accession>
<dbReference type="SUPFAM" id="SSF103657">
    <property type="entry name" value="BAR/IMD domain-like"/>
    <property type="match status" value="1"/>
</dbReference>
<proteinExistence type="predicted"/>
<dbReference type="InterPro" id="IPR027267">
    <property type="entry name" value="AH/BAR_dom_sf"/>
</dbReference>
<dbReference type="GO" id="GO:0035091">
    <property type="term" value="F:phosphatidylinositol binding"/>
    <property type="evidence" value="ECO:0007669"/>
    <property type="project" value="TreeGrafter"/>
</dbReference>